<evidence type="ECO:0000313" key="1">
    <source>
        <dbReference type="EMBL" id="KAJ6819511.1"/>
    </source>
</evidence>
<evidence type="ECO:0000313" key="2">
    <source>
        <dbReference type="Proteomes" id="UP001140949"/>
    </source>
</evidence>
<dbReference type="AlphaFoldDB" id="A0AAX6FU55"/>
<organism evidence="1 2">
    <name type="scientific">Iris pallida</name>
    <name type="common">Sweet iris</name>
    <dbReference type="NCBI Taxonomy" id="29817"/>
    <lineage>
        <taxon>Eukaryota</taxon>
        <taxon>Viridiplantae</taxon>
        <taxon>Streptophyta</taxon>
        <taxon>Embryophyta</taxon>
        <taxon>Tracheophyta</taxon>
        <taxon>Spermatophyta</taxon>
        <taxon>Magnoliopsida</taxon>
        <taxon>Liliopsida</taxon>
        <taxon>Asparagales</taxon>
        <taxon>Iridaceae</taxon>
        <taxon>Iridoideae</taxon>
        <taxon>Irideae</taxon>
        <taxon>Iris</taxon>
    </lineage>
</organism>
<accession>A0AAX6FU55</accession>
<name>A0AAX6FU55_IRIPA</name>
<dbReference type="EMBL" id="JANAVB010026104">
    <property type="protein sequence ID" value="KAJ6819511.1"/>
    <property type="molecule type" value="Genomic_DNA"/>
</dbReference>
<dbReference type="Proteomes" id="UP001140949">
    <property type="component" value="Unassembled WGS sequence"/>
</dbReference>
<reference evidence="1" key="2">
    <citation type="submission" date="2023-04" db="EMBL/GenBank/DDBJ databases">
        <authorList>
            <person name="Bruccoleri R.E."/>
            <person name="Oakeley E.J."/>
            <person name="Faust A.-M."/>
            <person name="Dessus-Babus S."/>
            <person name="Altorfer M."/>
            <person name="Burckhardt D."/>
            <person name="Oertli M."/>
            <person name="Naumann U."/>
            <person name="Petersen F."/>
            <person name="Wong J."/>
        </authorList>
    </citation>
    <scope>NUCLEOTIDE SEQUENCE</scope>
    <source>
        <strain evidence="1">GSM-AAB239-AS_SAM_17_03QT</strain>
        <tissue evidence="1">Leaf</tissue>
    </source>
</reference>
<keyword evidence="2" id="KW-1185">Reference proteome</keyword>
<gene>
    <name evidence="1" type="ORF">M6B38_402900</name>
</gene>
<reference evidence="1" key="1">
    <citation type="journal article" date="2023" name="GigaByte">
        <title>Genome assembly of the bearded iris, Iris pallida Lam.</title>
        <authorList>
            <person name="Bruccoleri R.E."/>
            <person name="Oakeley E.J."/>
            <person name="Faust A.M.E."/>
            <person name="Altorfer M."/>
            <person name="Dessus-Babus S."/>
            <person name="Burckhardt D."/>
            <person name="Oertli M."/>
            <person name="Naumann U."/>
            <person name="Petersen F."/>
            <person name="Wong J."/>
        </authorList>
    </citation>
    <scope>NUCLEOTIDE SEQUENCE</scope>
    <source>
        <strain evidence="1">GSM-AAB239-AS_SAM_17_03QT</strain>
    </source>
</reference>
<sequence length="64" mass="7110">MSTSSEHRMFMFDSWSSHLLPRLDSFHSELYFAPLLAGYVTSALGDIVPHYGPEPGILAEKDGP</sequence>
<comment type="caution">
    <text evidence="1">The sequence shown here is derived from an EMBL/GenBank/DDBJ whole genome shotgun (WGS) entry which is preliminary data.</text>
</comment>
<proteinExistence type="predicted"/>
<protein>
    <submittedName>
        <fullName evidence="1">Uncharacterized protein</fullName>
    </submittedName>
</protein>